<dbReference type="Pfam" id="PF24877">
    <property type="entry name" value="ILV_EDD_C"/>
    <property type="match status" value="1"/>
</dbReference>
<keyword evidence="3" id="KW-0408">Iron</keyword>
<dbReference type="Proteomes" id="UP000572817">
    <property type="component" value="Unassembled WGS sequence"/>
</dbReference>
<evidence type="ECO:0000313" key="9">
    <source>
        <dbReference type="EMBL" id="KAF4307217.1"/>
    </source>
</evidence>
<feature type="domain" description="Dihydroxy-acid/6-phosphogluconate dehydratase C-terminal" evidence="8">
    <location>
        <begin position="321"/>
        <end position="490"/>
    </location>
</feature>
<evidence type="ECO:0000259" key="7">
    <source>
        <dbReference type="Pfam" id="PF00920"/>
    </source>
</evidence>
<dbReference type="InterPro" id="IPR052352">
    <property type="entry name" value="Sugar_Degrad_Dehydratases"/>
</dbReference>
<dbReference type="Pfam" id="PF00920">
    <property type="entry name" value="ILVD_EDD_N"/>
    <property type="match status" value="2"/>
</dbReference>
<organism evidence="9 10">
    <name type="scientific">Botryosphaeria dothidea</name>
    <dbReference type="NCBI Taxonomy" id="55169"/>
    <lineage>
        <taxon>Eukaryota</taxon>
        <taxon>Fungi</taxon>
        <taxon>Dikarya</taxon>
        <taxon>Ascomycota</taxon>
        <taxon>Pezizomycotina</taxon>
        <taxon>Dothideomycetes</taxon>
        <taxon>Dothideomycetes incertae sedis</taxon>
        <taxon>Botryosphaeriales</taxon>
        <taxon>Botryosphaeriaceae</taxon>
        <taxon>Botryosphaeria</taxon>
    </lineage>
</organism>
<dbReference type="GO" id="GO:0051536">
    <property type="term" value="F:iron-sulfur cluster binding"/>
    <property type="evidence" value="ECO:0007669"/>
    <property type="project" value="UniProtKB-KW"/>
</dbReference>
<evidence type="ECO:0000256" key="1">
    <source>
        <dbReference type="ARBA" id="ARBA00006486"/>
    </source>
</evidence>
<dbReference type="InterPro" id="IPR042096">
    <property type="entry name" value="Dihydro-acid_dehy_C"/>
</dbReference>
<evidence type="ECO:0000256" key="3">
    <source>
        <dbReference type="ARBA" id="ARBA00023004"/>
    </source>
</evidence>
<keyword evidence="5" id="KW-0456">Lyase</keyword>
<comment type="similarity">
    <text evidence="1">Belongs to the IlvD/Edd family.</text>
</comment>
<name>A0A8H4ITY2_9PEZI</name>
<dbReference type="AlphaFoldDB" id="A0A8H4ITY2"/>
<evidence type="ECO:0000256" key="5">
    <source>
        <dbReference type="ARBA" id="ARBA00023239"/>
    </source>
</evidence>
<dbReference type="Gene3D" id="3.50.30.80">
    <property type="entry name" value="IlvD/EDD C-terminal domain-like"/>
    <property type="match status" value="1"/>
</dbReference>
<dbReference type="GO" id="GO:0016836">
    <property type="term" value="F:hydro-lyase activity"/>
    <property type="evidence" value="ECO:0007669"/>
    <property type="project" value="UniProtKB-ARBA"/>
</dbReference>
<dbReference type="InterPro" id="IPR056740">
    <property type="entry name" value="ILV_EDD_C"/>
</dbReference>
<reference evidence="9" key="1">
    <citation type="submission" date="2020-04" db="EMBL/GenBank/DDBJ databases">
        <title>Genome Assembly and Annotation of Botryosphaeria dothidea sdau 11-99, a Latent Pathogen of Apple Fruit Ring Rot in China.</title>
        <authorList>
            <person name="Yu C."/>
            <person name="Diao Y."/>
            <person name="Lu Q."/>
            <person name="Zhao J."/>
            <person name="Cui S."/>
            <person name="Peng C."/>
            <person name="He B."/>
            <person name="Liu H."/>
        </authorList>
    </citation>
    <scope>NUCLEOTIDE SEQUENCE [LARGE SCALE GENOMIC DNA]</scope>
    <source>
        <strain evidence="9">Sdau11-99</strain>
    </source>
</reference>
<dbReference type="PROSITE" id="PS00886">
    <property type="entry name" value="ILVD_EDD_1"/>
    <property type="match status" value="1"/>
</dbReference>
<feature type="domain" description="Dihydroxy-acid/6-phosphogluconate dehydratase N-terminal" evidence="7">
    <location>
        <begin position="60"/>
        <end position="213"/>
    </location>
</feature>
<keyword evidence="2" id="KW-0479">Metal-binding</keyword>
<proteinExistence type="inferred from homology"/>
<protein>
    <submittedName>
        <fullName evidence="9">Dihydroxy-acid dehydratase</fullName>
    </submittedName>
</protein>
<feature type="domain" description="Dihydroxy-acid/6-phosphogluconate dehydratase N-terminal" evidence="7">
    <location>
        <begin position="259"/>
        <end position="301"/>
    </location>
</feature>
<dbReference type="PANTHER" id="PTHR43183">
    <property type="entry name" value="HYPOTHETICAL DIHYDROXYACID DEHYDRATASE (EUROFUNG)-RELATED"/>
    <property type="match status" value="1"/>
</dbReference>
<dbReference type="InterPro" id="IPR000581">
    <property type="entry name" value="ILV_EDD_N"/>
</dbReference>
<dbReference type="InterPro" id="IPR037237">
    <property type="entry name" value="IlvD/EDD_N"/>
</dbReference>
<accession>A0A8H4ITY2</accession>
<evidence type="ECO:0000313" key="10">
    <source>
        <dbReference type="Proteomes" id="UP000572817"/>
    </source>
</evidence>
<evidence type="ECO:0000259" key="8">
    <source>
        <dbReference type="Pfam" id="PF24877"/>
    </source>
</evidence>
<dbReference type="InterPro" id="IPR020558">
    <property type="entry name" value="DiOHA_6PGluconate_deHydtase_CS"/>
</dbReference>
<dbReference type="PANTHER" id="PTHR43183:SF1">
    <property type="entry name" value="HYPOTHETICAL DIHYDROXY-ACID DEHYDRATASE (EUROFUNG)-RELATED"/>
    <property type="match status" value="1"/>
</dbReference>
<keyword evidence="4" id="KW-0411">Iron-sulfur</keyword>
<dbReference type="SUPFAM" id="SSF52016">
    <property type="entry name" value="LeuD/IlvD-like"/>
    <property type="match status" value="1"/>
</dbReference>
<evidence type="ECO:0000256" key="6">
    <source>
        <dbReference type="SAM" id="MobiDB-lite"/>
    </source>
</evidence>
<dbReference type="SUPFAM" id="SSF143975">
    <property type="entry name" value="IlvD/EDD N-terminal domain-like"/>
    <property type="match status" value="1"/>
</dbReference>
<feature type="region of interest" description="Disordered" evidence="6">
    <location>
        <begin position="489"/>
        <end position="509"/>
    </location>
</feature>
<dbReference type="GO" id="GO:0046872">
    <property type="term" value="F:metal ion binding"/>
    <property type="evidence" value="ECO:0007669"/>
    <property type="project" value="UniProtKB-KW"/>
</dbReference>
<gene>
    <name evidence="9" type="ORF">GTA08_BOTSDO05889</name>
</gene>
<comment type="caution">
    <text evidence="9">The sequence shown here is derived from an EMBL/GenBank/DDBJ whole genome shotgun (WGS) entry which is preliminary data.</text>
</comment>
<dbReference type="EMBL" id="WWBZ02000033">
    <property type="protein sequence ID" value="KAF4307217.1"/>
    <property type="molecule type" value="Genomic_DNA"/>
</dbReference>
<evidence type="ECO:0000256" key="4">
    <source>
        <dbReference type="ARBA" id="ARBA00023014"/>
    </source>
</evidence>
<sequence length="509" mass="54105">MSNSDSKDTTQNSDYDLSKPLESTVGLRQGLTSYGDAHFSLFLRKVFIKALGYSEDALSRPFVGIVNAYSSFNPCHANIPQLIDAAKRGVQLNGGLAIDFPTISLHESFSSPTGMFLRNLMSMDTGEMIRAQPVDSVILIGGCDKTTPAQLMGAISANKPAIHLVTGPMMPGNHRGTRVGACTDCRNNWAKFRAGTVDIEEISGINDELAPTASPPLRATAPAVSAARLRIAEETGARAVALARTQLRPQALLSRESFLKPSGSGYMTDFHDAGGMPALLHALAPLLHLSALTTSGQTLGQLLAASPHLPLHPTTGPLARTIRPLATPLRPRSSLVVLTGNLAPHGAVLKASAAKLAHHTGPALVFAGAADLVARIDDPALPVTRDSVLVLRGIGPAGHPGMPEAGMVPIPQKLAARGVEDPLRVSDGRMSGTAGGTVVLHVSPEAARPDSALAVVRDGDRVTCDVERRILRLEVADEEIRARLEERRREMEGRRVRERGPRRERALIS</sequence>
<keyword evidence="10" id="KW-1185">Reference proteome</keyword>
<dbReference type="OrthoDB" id="3851628at2759"/>
<evidence type="ECO:0000256" key="2">
    <source>
        <dbReference type="ARBA" id="ARBA00022723"/>
    </source>
</evidence>